<dbReference type="GO" id="GO:0046872">
    <property type="term" value="F:metal ion binding"/>
    <property type="evidence" value="ECO:0007669"/>
    <property type="project" value="UniProtKB-KW"/>
</dbReference>
<dbReference type="PANTHER" id="PTHR46124:SF2">
    <property type="entry name" value="D-AMINOACYL-TRNA DEACYLASE"/>
    <property type="match status" value="1"/>
</dbReference>
<evidence type="ECO:0008006" key="4">
    <source>
        <dbReference type="Google" id="ProtNLM"/>
    </source>
</evidence>
<dbReference type="PIRSF" id="PIRSF005902">
    <property type="entry name" value="DNase_TatD"/>
    <property type="match status" value="1"/>
</dbReference>
<evidence type="ECO:0000313" key="2">
    <source>
        <dbReference type="EMBL" id="OGZ00307.1"/>
    </source>
</evidence>
<feature type="binding site" evidence="1">
    <location>
        <position position="9"/>
    </location>
    <ligand>
        <name>a divalent metal cation</name>
        <dbReference type="ChEBI" id="CHEBI:60240"/>
        <label>1</label>
    </ligand>
</feature>
<accession>A0A1G2CGF0</accession>
<feature type="binding site" evidence="1">
    <location>
        <position position="172"/>
    </location>
    <ligand>
        <name>a divalent metal cation</name>
        <dbReference type="ChEBI" id="CHEBI:60240"/>
        <label>2</label>
    </ligand>
</feature>
<dbReference type="EMBL" id="MHLA01000003">
    <property type="protein sequence ID" value="OGZ00307.1"/>
    <property type="molecule type" value="Genomic_DNA"/>
</dbReference>
<dbReference type="STRING" id="1798650.A2945_01660"/>
<dbReference type="CDD" id="cd01310">
    <property type="entry name" value="TatD_DNAse"/>
    <property type="match status" value="1"/>
</dbReference>
<dbReference type="Pfam" id="PF01026">
    <property type="entry name" value="TatD_DNase"/>
    <property type="match status" value="1"/>
</dbReference>
<dbReference type="SUPFAM" id="SSF51556">
    <property type="entry name" value="Metallo-dependent hydrolases"/>
    <property type="match status" value="1"/>
</dbReference>
<gene>
    <name evidence="2" type="ORF">A2945_01660</name>
</gene>
<keyword evidence="1" id="KW-0479">Metal-binding</keyword>
<dbReference type="Gene3D" id="3.20.20.140">
    <property type="entry name" value="Metal-dependent hydrolases"/>
    <property type="match status" value="1"/>
</dbReference>
<dbReference type="Proteomes" id="UP000178880">
    <property type="component" value="Unassembled WGS sequence"/>
</dbReference>
<evidence type="ECO:0000256" key="1">
    <source>
        <dbReference type="PIRSR" id="PIRSR005902-1"/>
    </source>
</evidence>
<evidence type="ECO:0000313" key="3">
    <source>
        <dbReference type="Proteomes" id="UP000178880"/>
    </source>
</evidence>
<dbReference type="PANTHER" id="PTHR46124">
    <property type="entry name" value="D-AMINOACYL-TRNA DEACYLASE"/>
    <property type="match status" value="1"/>
</dbReference>
<feature type="binding site" evidence="1">
    <location>
        <position position="122"/>
    </location>
    <ligand>
        <name>a divalent metal cation</name>
        <dbReference type="ChEBI" id="CHEBI:60240"/>
        <label>1</label>
    </ligand>
</feature>
<organism evidence="2 3">
    <name type="scientific">Candidatus Liptonbacteria bacterium RIFCSPLOWO2_01_FULL_52_25</name>
    <dbReference type="NCBI Taxonomy" id="1798650"/>
    <lineage>
        <taxon>Bacteria</taxon>
        <taxon>Candidatus Liptoniibacteriota</taxon>
    </lineage>
</organism>
<dbReference type="GO" id="GO:0016788">
    <property type="term" value="F:hydrolase activity, acting on ester bonds"/>
    <property type="evidence" value="ECO:0007669"/>
    <property type="project" value="InterPro"/>
</dbReference>
<name>A0A1G2CGF0_9BACT</name>
<feature type="binding site" evidence="1">
    <location>
        <position position="11"/>
    </location>
    <ligand>
        <name>a divalent metal cation</name>
        <dbReference type="ChEBI" id="CHEBI:60240"/>
        <label>1</label>
    </ligand>
</feature>
<feature type="binding site" evidence="1">
    <location>
        <position position="199"/>
    </location>
    <ligand>
        <name>a divalent metal cation</name>
        <dbReference type="ChEBI" id="CHEBI:60240"/>
        <label>2</label>
    </ligand>
</feature>
<feature type="binding site" evidence="1">
    <location>
        <position position="254"/>
    </location>
    <ligand>
        <name>a divalent metal cation</name>
        <dbReference type="ChEBI" id="CHEBI:60240"/>
        <label>1</label>
    </ligand>
</feature>
<comment type="caution">
    <text evidence="2">The sequence shown here is derived from an EMBL/GenBank/DDBJ whole genome shotgun (WGS) entry which is preliminary data.</text>
</comment>
<dbReference type="InterPro" id="IPR032466">
    <property type="entry name" value="Metal_Hydrolase"/>
</dbReference>
<reference evidence="2 3" key="1">
    <citation type="journal article" date="2016" name="Nat. Commun.">
        <title>Thousands of microbial genomes shed light on interconnected biogeochemical processes in an aquifer system.</title>
        <authorList>
            <person name="Anantharaman K."/>
            <person name="Brown C.T."/>
            <person name="Hug L.A."/>
            <person name="Sharon I."/>
            <person name="Castelle C.J."/>
            <person name="Probst A.J."/>
            <person name="Thomas B.C."/>
            <person name="Singh A."/>
            <person name="Wilkins M.J."/>
            <person name="Karaoz U."/>
            <person name="Brodie E.L."/>
            <person name="Williams K.H."/>
            <person name="Hubbard S.S."/>
            <person name="Banfield J.F."/>
        </authorList>
    </citation>
    <scope>NUCLEOTIDE SEQUENCE [LARGE SCALE GENOMIC DNA]</scope>
</reference>
<dbReference type="AlphaFoldDB" id="A0A1G2CGF0"/>
<dbReference type="InterPro" id="IPR001130">
    <property type="entry name" value="TatD-like"/>
</dbReference>
<protein>
    <recommendedName>
        <fullName evidence="4">Hydrolase TatD</fullName>
    </recommendedName>
</protein>
<sequence>MDVSYFDAHTHVQFAAYDADREEVIRRALAAGVHMVNVGTQYDTSSRAIELAEKYEGLYAAIGLHPIHTSKSFHDADELGLPSEASAKEGRGMSGFTSRGEIFDKERYRKLAMHPKTVAIGECGLDYFRLRPRTNADLVLTDADEEIKEKQKKAFIAQIELAHEAGKPLMIHCRNALPNLIDILHTTRYLLPTSPGIVHFFTGTKEDAQALLELGFSFTFGGVITFLPRKGKESGDYDEIVKMIPLDRLLSETDAPYVSPAAHRGKRNEPAYVVEVVKKLATLKGIAFEEMRAQTFENAQRIFFS</sequence>
<proteinExistence type="predicted"/>